<reference evidence="2 3" key="1">
    <citation type="submission" date="2018-02" db="EMBL/GenBank/DDBJ databases">
        <title>The genomes of Aspergillus section Nigri reveals drivers in fungal speciation.</title>
        <authorList>
            <consortium name="DOE Joint Genome Institute"/>
            <person name="Vesth T.C."/>
            <person name="Nybo J."/>
            <person name="Theobald S."/>
            <person name="Brandl J."/>
            <person name="Frisvad J.C."/>
            <person name="Nielsen K.F."/>
            <person name="Lyhne E.K."/>
            <person name="Kogle M.E."/>
            <person name="Kuo A."/>
            <person name="Riley R."/>
            <person name="Clum A."/>
            <person name="Nolan M."/>
            <person name="Lipzen A."/>
            <person name="Salamov A."/>
            <person name="Henrissat B."/>
            <person name="Wiebenga A."/>
            <person name="De vries R.P."/>
            <person name="Grigoriev I.V."/>
            <person name="Mortensen U.H."/>
            <person name="Andersen M.R."/>
            <person name="Baker S.E."/>
        </authorList>
    </citation>
    <scope>NUCLEOTIDE SEQUENCE [LARGE SCALE GENOMIC DNA]</scope>
    <source>
        <strain evidence="2 3">CBS 313.89</strain>
    </source>
</reference>
<dbReference type="VEuPathDB" id="FungiDB:BO72DRAFT_450546"/>
<sequence length="264" mass="30326">MWNFNLEGHTITLSGRKLRIEEQLTEVLDLELGERSVLLKARNLEKNVVSLIRMRYQLDPRGFELISEDDKKKVLHIAEQEFLYECEAIQLLGDAGLGPKYADHLICYQPDWMPFPGGYGHFLVMTVPPGDNLDEISDELTNRQLDSIRTQLARILELLRKNSHKLVDQHPSYLNYDVRTNKLYLVDLTHLRETDPTAATSFPIDEESPYVEAFNLWRAPYRKPETGSRGGGSQAPRSDTSAGNRKAPSSDQLTKKENRPPWRH</sequence>
<evidence type="ECO:0000313" key="2">
    <source>
        <dbReference type="EMBL" id="RAK74669.1"/>
    </source>
</evidence>
<feature type="compositionally biased region" description="Polar residues" evidence="1">
    <location>
        <begin position="235"/>
        <end position="252"/>
    </location>
</feature>
<organism evidence="2 3">
    <name type="scientific">Aspergillus fijiensis CBS 313.89</name>
    <dbReference type="NCBI Taxonomy" id="1448319"/>
    <lineage>
        <taxon>Eukaryota</taxon>
        <taxon>Fungi</taxon>
        <taxon>Dikarya</taxon>
        <taxon>Ascomycota</taxon>
        <taxon>Pezizomycotina</taxon>
        <taxon>Eurotiomycetes</taxon>
        <taxon>Eurotiomycetidae</taxon>
        <taxon>Eurotiales</taxon>
        <taxon>Aspergillaceae</taxon>
        <taxon>Aspergillus</taxon>
    </lineage>
</organism>
<dbReference type="AlphaFoldDB" id="A0A8G1RKY3"/>
<keyword evidence="3" id="KW-1185">Reference proteome</keyword>
<proteinExistence type="predicted"/>
<evidence type="ECO:0000256" key="1">
    <source>
        <dbReference type="SAM" id="MobiDB-lite"/>
    </source>
</evidence>
<evidence type="ECO:0008006" key="4">
    <source>
        <dbReference type="Google" id="ProtNLM"/>
    </source>
</evidence>
<gene>
    <name evidence="2" type="ORF">BO72DRAFT_450546</name>
</gene>
<dbReference type="EMBL" id="KZ824666">
    <property type="protein sequence ID" value="RAK74669.1"/>
    <property type="molecule type" value="Genomic_DNA"/>
</dbReference>
<protein>
    <recommendedName>
        <fullName evidence="4">Protein kinase domain-containing protein</fullName>
    </recommendedName>
</protein>
<dbReference type="RefSeq" id="XP_040798679.1">
    <property type="nucleotide sequence ID" value="XM_040945276.1"/>
</dbReference>
<feature type="compositionally biased region" description="Basic and acidic residues" evidence="1">
    <location>
        <begin position="253"/>
        <end position="264"/>
    </location>
</feature>
<accession>A0A8G1RKY3</accession>
<evidence type="ECO:0000313" key="3">
    <source>
        <dbReference type="Proteomes" id="UP000249789"/>
    </source>
</evidence>
<dbReference type="OrthoDB" id="4389629at2759"/>
<name>A0A8G1RKY3_9EURO</name>
<feature type="region of interest" description="Disordered" evidence="1">
    <location>
        <begin position="221"/>
        <end position="264"/>
    </location>
</feature>
<dbReference type="Proteomes" id="UP000249789">
    <property type="component" value="Unassembled WGS sequence"/>
</dbReference>
<dbReference type="GeneID" id="63862609"/>